<dbReference type="Proteomes" id="UP000593565">
    <property type="component" value="Unassembled WGS sequence"/>
</dbReference>
<feature type="non-terminal residue" evidence="1">
    <location>
        <position position="1"/>
    </location>
</feature>
<keyword evidence="2" id="KW-1185">Reference proteome</keyword>
<dbReference type="AlphaFoldDB" id="A0A7J6A9K5"/>
<feature type="non-terminal residue" evidence="1">
    <location>
        <position position="148"/>
    </location>
</feature>
<comment type="caution">
    <text evidence="1">The sequence shown here is derived from an EMBL/GenBank/DDBJ whole genome shotgun (WGS) entry which is preliminary data.</text>
</comment>
<organism evidence="1 2">
    <name type="scientific">Ameiurus melas</name>
    <name type="common">Black bullhead</name>
    <name type="synonym">Silurus melas</name>
    <dbReference type="NCBI Taxonomy" id="219545"/>
    <lineage>
        <taxon>Eukaryota</taxon>
        <taxon>Metazoa</taxon>
        <taxon>Chordata</taxon>
        <taxon>Craniata</taxon>
        <taxon>Vertebrata</taxon>
        <taxon>Euteleostomi</taxon>
        <taxon>Actinopterygii</taxon>
        <taxon>Neopterygii</taxon>
        <taxon>Teleostei</taxon>
        <taxon>Ostariophysi</taxon>
        <taxon>Siluriformes</taxon>
        <taxon>Ictaluridae</taxon>
        <taxon>Ameiurus</taxon>
    </lineage>
</organism>
<sequence>LGCLQEHTHTHTHTLPNHFCSLTSTIHLITYSITICAVEFFISTWITDWCPFKKRIFSEEHTKGSNYTSPSLVMVSNVSEQEHSVSVSKGSMVGLAPEHIPTPNAALSWQAAIDAARQAKLIRSAAAAPISTAISTQQQRLHYSKPKK</sequence>
<proteinExistence type="predicted"/>
<evidence type="ECO:0000313" key="2">
    <source>
        <dbReference type="Proteomes" id="UP000593565"/>
    </source>
</evidence>
<protein>
    <submittedName>
        <fullName evidence="1">Uncharacterized protein</fullName>
    </submittedName>
</protein>
<name>A0A7J6A9K5_AMEME</name>
<evidence type="ECO:0000313" key="1">
    <source>
        <dbReference type="EMBL" id="KAF4079390.1"/>
    </source>
</evidence>
<dbReference type="EMBL" id="JAAGNN010000015">
    <property type="protein sequence ID" value="KAF4079390.1"/>
    <property type="molecule type" value="Genomic_DNA"/>
</dbReference>
<gene>
    <name evidence="1" type="ORF">AMELA_G00177450</name>
</gene>
<accession>A0A7J6A9K5</accession>
<reference evidence="1 2" key="1">
    <citation type="submission" date="2020-02" db="EMBL/GenBank/DDBJ databases">
        <title>A chromosome-scale genome assembly of the black bullhead catfish (Ameiurus melas).</title>
        <authorList>
            <person name="Wen M."/>
            <person name="Zham M."/>
            <person name="Cabau C."/>
            <person name="Klopp C."/>
            <person name="Donnadieu C."/>
            <person name="Roques C."/>
            <person name="Bouchez O."/>
            <person name="Lampietro C."/>
            <person name="Jouanno E."/>
            <person name="Herpin A."/>
            <person name="Louis A."/>
            <person name="Berthelot C."/>
            <person name="Parey E."/>
            <person name="Roest-Crollius H."/>
            <person name="Braasch I."/>
            <person name="Postlethwait J."/>
            <person name="Robinson-Rechavi M."/>
            <person name="Echchiki A."/>
            <person name="Begum T."/>
            <person name="Montfort J."/>
            <person name="Schartl M."/>
            <person name="Bobe J."/>
            <person name="Guiguen Y."/>
        </authorList>
    </citation>
    <scope>NUCLEOTIDE SEQUENCE [LARGE SCALE GENOMIC DNA]</scope>
    <source>
        <strain evidence="1">M_S1</strain>
        <tissue evidence="1">Blood</tissue>
    </source>
</reference>